<dbReference type="EMBL" id="SRXW01000007">
    <property type="protein sequence ID" value="TGY87184.1"/>
    <property type="molecule type" value="Genomic_DNA"/>
</dbReference>
<evidence type="ECO:0000256" key="3">
    <source>
        <dbReference type="ARBA" id="ARBA00022801"/>
    </source>
</evidence>
<feature type="domain" description="Metalloprotease TldD/E central" evidence="7">
    <location>
        <begin position="120"/>
        <end position="225"/>
    </location>
</feature>
<feature type="domain" description="Metalloprotease TldD/E C-terminal" evidence="6">
    <location>
        <begin position="234"/>
        <end position="468"/>
    </location>
</feature>
<dbReference type="GO" id="GO:0006508">
    <property type="term" value="P:proteolysis"/>
    <property type="evidence" value="ECO:0007669"/>
    <property type="project" value="UniProtKB-KW"/>
</dbReference>
<dbReference type="Pfam" id="PF19290">
    <property type="entry name" value="PmbA_TldD_2nd"/>
    <property type="match status" value="1"/>
</dbReference>
<reference evidence="8 9" key="1">
    <citation type="journal article" date="2017" name="Int. J. Syst. Evol. Microbiol.">
        <title>Marinicauda algicola sp. nov., isolated from a marine red alga Rhodosorus marinus.</title>
        <authorList>
            <person name="Jeong S.E."/>
            <person name="Jeon S.H."/>
            <person name="Chun B.H."/>
            <person name="Kim D.W."/>
            <person name="Jeon C.O."/>
        </authorList>
    </citation>
    <scope>NUCLEOTIDE SEQUENCE [LARGE SCALE GENOMIC DNA]</scope>
    <source>
        <strain evidence="8 9">JCM 31718</strain>
    </source>
</reference>
<dbReference type="Pfam" id="PF01523">
    <property type="entry name" value="PmbA_TldD_1st"/>
    <property type="match status" value="1"/>
</dbReference>
<dbReference type="OrthoDB" id="9803213at2"/>
<dbReference type="InterPro" id="IPR025502">
    <property type="entry name" value="TldD"/>
</dbReference>
<dbReference type="SUPFAM" id="SSF111283">
    <property type="entry name" value="Putative modulator of DNA gyrase, PmbA/TldD"/>
    <property type="match status" value="1"/>
</dbReference>
<evidence type="ECO:0000259" key="7">
    <source>
        <dbReference type="Pfam" id="PF19290"/>
    </source>
</evidence>
<keyword evidence="2 8" id="KW-0645">Protease</keyword>
<dbReference type="InterPro" id="IPR035068">
    <property type="entry name" value="TldD/PmbA_N"/>
</dbReference>
<dbReference type="InterPro" id="IPR045569">
    <property type="entry name" value="Metalloprtase-TldD/E_C"/>
</dbReference>
<evidence type="ECO:0000313" key="9">
    <source>
        <dbReference type="Proteomes" id="UP000308054"/>
    </source>
</evidence>
<dbReference type="PIRSF" id="PIRSF004919">
    <property type="entry name" value="TldD"/>
    <property type="match status" value="1"/>
</dbReference>
<gene>
    <name evidence="8" type="primary">tldD</name>
    <name evidence="8" type="ORF">E5163_15790</name>
</gene>
<dbReference type="PANTHER" id="PTHR30624">
    <property type="entry name" value="UNCHARACTERIZED PROTEIN TLDD AND PMBA"/>
    <property type="match status" value="1"/>
</dbReference>
<evidence type="ECO:0000259" key="6">
    <source>
        <dbReference type="Pfam" id="PF19289"/>
    </source>
</evidence>
<evidence type="ECO:0000313" key="8">
    <source>
        <dbReference type="EMBL" id="TGY87184.1"/>
    </source>
</evidence>
<dbReference type="GO" id="GO:0008237">
    <property type="term" value="F:metallopeptidase activity"/>
    <property type="evidence" value="ECO:0007669"/>
    <property type="project" value="UniProtKB-KW"/>
</dbReference>
<dbReference type="GO" id="GO:0005829">
    <property type="term" value="C:cytosol"/>
    <property type="evidence" value="ECO:0007669"/>
    <property type="project" value="TreeGrafter"/>
</dbReference>
<keyword evidence="9" id="KW-1185">Reference proteome</keyword>
<dbReference type="Pfam" id="PF19289">
    <property type="entry name" value="PmbA_TldD_3rd"/>
    <property type="match status" value="1"/>
</dbReference>
<dbReference type="InterPro" id="IPR051463">
    <property type="entry name" value="Peptidase_U62_metallo"/>
</dbReference>
<dbReference type="InterPro" id="IPR002510">
    <property type="entry name" value="Metalloprtase-TldD/E_N"/>
</dbReference>
<dbReference type="PANTHER" id="PTHR30624:SF4">
    <property type="entry name" value="METALLOPROTEASE TLDD"/>
    <property type="match status" value="1"/>
</dbReference>
<evidence type="ECO:0000256" key="4">
    <source>
        <dbReference type="ARBA" id="ARBA00023049"/>
    </source>
</evidence>
<dbReference type="RefSeq" id="WP_135997487.1">
    <property type="nucleotide sequence ID" value="NZ_CP071057.1"/>
</dbReference>
<comment type="similarity">
    <text evidence="1">Belongs to the peptidase U62 family.</text>
</comment>
<dbReference type="InterPro" id="IPR036059">
    <property type="entry name" value="TldD/PmbA_sf"/>
</dbReference>
<dbReference type="InterPro" id="IPR045570">
    <property type="entry name" value="Metalloprtase-TldD/E_cen_dom"/>
</dbReference>
<keyword evidence="4 8" id="KW-0482">Metalloprotease</keyword>
<evidence type="ECO:0000259" key="5">
    <source>
        <dbReference type="Pfam" id="PF01523"/>
    </source>
</evidence>
<dbReference type="Proteomes" id="UP000308054">
    <property type="component" value="Unassembled WGS sequence"/>
</dbReference>
<organism evidence="8 9">
    <name type="scientific">Marinicauda algicola</name>
    <dbReference type="NCBI Taxonomy" id="2029849"/>
    <lineage>
        <taxon>Bacteria</taxon>
        <taxon>Pseudomonadati</taxon>
        <taxon>Pseudomonadota</taxon>
        <taxon>Alphaproteobacteria</taxon>
        <taxon>Maricaulales</taxon>
        <taxon>Maricaulaceae</taxon>
        <taxon>Marinicauda</taxon>
    </lineage>
</organism>
<dbReference type="NCBIfam" id="NF008006">
    <property type="entry name" value="PRK10735.1"/>
    <property type="match status" value="1"/>
</dbReference>
<name>A0A4S2GVZ6_9PROT</name>
<evidence type="ECO:0000256" key="2">
    <source>
        <dbReference type="ARBA" id="ARBA00022670"/>
    </source>
</evidence>
<keyword evidence="3" id="KW-0378">Hydrolase</keyword>
<dbReference type="Gene3D" id="3.30.2290.10">
    <property type="entry name" value="PmbA/TldD superfamily"/>
    <property type="match status" value="1"/>
</dbReference>
<feature type="domain" description="Metalloprotease TldD/E N-terminal" evidence="5">
    <location>
        <begin position="31"/>
        <end position="93"/>
    </location>
</feature>
<dbReference type="AlphaFoldDB" id="A0A4S2GVZ6"/>
<evidence type="ECO:0000256" key="1">
    <source>
        <dbReference type="ARBA" id="ARBA00005836"/>
    </source>
</evidence>
<proteinExistence type="inferred from homology"/>
<protein>
    <submittedName>
        <fullName evidence="8">Metalloprotease TldD</fullName>
    </submittedName>
</protein>
<comment type="caution">
    <text evidence="8">The sequence shown here is derived from an EMBL/GenBank/DDBJ whole genome shotgun (WGS) entry which is preliminary data.</text>
</comment>
<sequence>MTANPFAAFEFDADDARQVLADNLAGADDGELFVETASSESLAFDDGRLKVANFDSERGYGLRGVFGETTGFAHSNDPTLAALKRAGETAAAARKGRDAVMAPPPPGTNMKLYDDIDVVEQPGFEAKAKLLAEIDAYCRAKDPEVVQVSCSLASSRRVIGIVRADGDVRADVRPLVRLNVSVTVERNGRRETGSTGAGGRAPFERWLAPDAWRELADEALRVAKVNVEAVDAPSGEWEVVLGAGWPAVLLHEAVGHGLEGDFNRKGTSAFAGRIGQQVAARGVTVIDDGTIAERRGSLTFDDEGTPTRRTTLIEDGVLVGYMQDRQNARLMGVEPTGNGRRESYAHAPMPRMTNTIMTAGTDDPGEILASLKDGIYAKNFGGGQVDITSGKFVFRCTEAYRVRNGKVMEPIKGATLIGDGPSALTRISMIGNDFKMDPGVGTCGKGGQGVPVGVGQPTLKIEGLTVGGAG</sequence>
<accession>A0A4S2GVZ6</accession>